<evidence type="ECO:0000256" key="1">
    <source>
        <dbReference type="ARBA" id="ARBA00004651"/>
    </source>
</evidence>
<accession>R7H7E5</accession>
<feature type="transmembrane region" description="Helical" evidence="6">
    <location>
        <begin position="37"/>
        <end position="58"/>
    </location>
</feature>
<dbReference type="Pfam" id="PF13440">
    <property type="entry name" value="Polysacc_synt_3"/>
    <property type="match status" value="1"/>
</dbReference>
<keyword evidence="5 6" id="KW-0472">Membrane</keyword>
<feature type="transmembrane region" description="Helical" evidence="6">
    <location>
        <begin position="12"/>
        <end position="31"/>
    </location>
</feature>
<name>R7H7E5_9BACT</name>
<proteinExistence type="predicted"/>
<feature type="transmembrane region" description="Helical" evidence="6">
    <location>
        <begin position="96"/>
        <end position="115"/>
    </location>
</feature>
<evidence type="ECO:0000256" key="3">
    <source>
        <dbReference type="ARBA" id="ARBA00022692"/>
    </source>
</evidence>
<feature type="transmembrane region" description="Helical" evidence="6">
    <location>
        <begin position="429"/>
        <end position="447"/>
    </location>
</feature>
<feature type="transmembrane region" description="Helical" evidence="6">
    <location>
        <begin position="186"/>
        <end position="205"/>
    </location>
</feature>
<evidence type="ECO:0008006" key="8">
    <source>
        <dbReference type="Google" id="ProtNLM"/>
    </source>
</evidence>
<keyword evidence="3 6" id="KW-0812">Transmembrane</keyword>
<feature type="transmembrane region" description="Helical" evidence="6">
    <location>
        <begin position="161"/>
        <end position="180"/>
    </location>
</feature>
<feature type="transmembrane region" description="Helical" evidence="6">
    <location>
        <begin position="259"/>
        <end position="280"/>
    </location>
</feature>
<feature type="transmembrane region" description="Helical" evidence="6">
    <location>
        <begin position="338"/>
        <end position="359"/>
    </location>
</feature>
<dbReference type="EMBL" id="CBIT010000225">
    <property type="protein sequence ID" value="CDE34127.1"/>
    <property type="molecule type" value="Genomic_DNA"/>
</dbReference>
<reference evidence="7" key="1">
    <citation type="submission" date="2012-11" db="EMBL/GenBank/DDBJ databases">
        <title>Dependencies among metagenomic species, viruses, plasmids and units of genetic variation.</title>
        <authorList>
            <person name="Nielsen H.B."/>
            <person name="Almeida M."/>
            <person name="Juncker A.S."/>
            <person name="Rasmussen S."/>
            <person name="Li J."/>
            <person name="Sunagawa S."/>
            <person name="Plichta D."/>
            <person name="Gautier L."/>
            <person name="Le Chatelier E."/>
            <person name="Peletier E."/>
            <person name="Bonde I."/>
            <person name="Nielsen T."/>
            <person name="Manichanh C."/>
            <person name="Arumugam M."/>
            <person name="Batto J."/>
            <person name="Santos M.B.Q.D."/>
            <person name="Blom N."/>
            <person name="Borruel N."/>
            <person name="Burgdorf K.S."/>
            <person name="Boumezbeur F."/>
            <person name="Casellas F."/>
            <person name="Dore J."/>
            <person name="Guarner F."/>
            <person name="Hansen T."/>
            <person name="Hildebrand F."/>
            <person name="Kaas R.S."/>
            <person name="Kennedy S."/>
            <person name="Kristiansen K."/>
            <person name="Kultima J.R."/>
            <person name="Leonard P."/>
            <person name="Levenez F."/>
            <person name="Lund O."/>
            <person name="Moumen B."/>
            <person name="Le Paslier D."/>
            <person name="Pons N."/>
            <person name="Pedersen O."/>
            <person name="Prifti E."/>
            <person name="Qin J."/>
            <person name="Raes J."/>
            <person name="Tap J."/>
            <person name="Tims S."/>
            <person name="Ussery D.W."/>
            <person name="Yamada T."/>
            <person name="MetaHit consortium"/>
            <person name="Renault P."/>
            <person name="Sicheritz-Ponten T."/>
            <person name="Bork P."/>
            <person name="Wang J."/>
            <person name="Brunak S."/>
            <person name="Ehrlich S.D."/>
        </authorList>
    </citation>
    <scope>NUCLEOTIDE SEQUENCE [LARGE SCALE GENOMIC DNA]</scope>
</reference>
<feature type="transmembrane region" description="Helical" evidence="6">
    <location>
        <begin position="397"/>
        <end position="422"/>
    </location>
</feature>
<evidence type="ECO:0000256" key="2">
    <source>
        <dbReference type="ARBA" id="ARBA00022475"/>
    </source>
</evidence>
<sequence>MMEKQNSYSHILKYTSLFGGVQVLSILVGLVRNKLVALILGPMGMGLLALFSSTIKLVGDSTNLGLSISAVRNMSGAYDSGDHEHLLRSISVFRHWSLLTSLFGMLVCIVLSPLLSSWTFSFGDHTLHFVLLAPVVALTTFSTGELAILKATRRLRDIAENSVYAMLVTLFVSVPIYYFFGYKGIVPSLLLVILLQTIIVMRYSLRAYPFRLNFSRALLGEGCGFLKLGVAFVIAGMAGSGVEMAIRAYISNVDGVDTVGLYNAAYVMIFTYVGTVFTAMETDYYPRLSSISKLGREFNLTVNKQIEVSLHLVSPMLVFFILAMPVLLPLLYSGKFLPVLPMMQVAALAMYARAIFLPIEYIALSRGDSKRFLCIELVSDVLLLTMAILGYSRCGLLGMGVGMTVASVLEVFVAVGFCRVAYGYKLSMAQLKIIFVHATIGVLTSLLSFVDSVWVYVSVGALLFVLDLAYTLSIMRRHVDIDIVNRIKRKFVRRS</sequence>
<dbReference type="STRING" id="1263103.BN741_01909"/>
<feature type="transmembrane region" description="Helical" evidence="6">
    <location>
        <begin position="217"/>
        <end position="239"/>
    </location>
</feature>
<evidence type="ECO:0000256" key="4">
    <source>
        <dbReference type="ARBA" id="ARBA00022989"/>
    </source>
</evidence>
<dbReference type="AlphaFoldDB" id="R7H7E5"/>
<comment type="subcellular location">
    <subcellularLocation>
        <location evidence="1">Cell membrane</location>
        <topology evidence="1">Multi-pass membrane protein</topology>
    </subcellularLocation>
</comment>
<protein>
    <recommendedName>
        <fullName evidence="8">Polysaccharide biosynthesis protein</fullName>
    </recommendedName>
</protein>
<feature type="transmembrane region" description="Helical" evidence="6">
    <location>
        <begin position="371"/>
        <end position="391"/>
    </location>
</feature>
<feature type="transmembrane region" description="Helical" evidence="6">
    <location>
        <begin position="312"/>
        <end position="332"/>
    </location>
</feature>
<dbReference type="InterPro" id="IPR050833">
    <property type="entry name" value="Poly_Biosynth_Transport"/>
</dbReference>
<dbReference type="PANTHER" id="PTHR30250">
    <property type="entry name" value="PST FAMILY PREDICTED COLANIC ACID TRANSPORTER"/>
    <property type="match status" value="1"/>
</dbReference>
<dbReference type="PANTHER" id="PTHR30250:SF11">
    <property type="entry name" value="O-ANTIGEN TRANSPORTER-RELATED"/>
    <property type="match status" value="1"/>
</dbReference>
<organism evidence="7">
    <name type="scientific">Leyella stercorea CAG:629</name>
    <dbReference type="NCBI Taxonomy" id="1263103"/>
    <lineage>
        <taxon>Bacteria</taxon>
        <taxon>Pseudomonadati</taxon>
        <taxon>Bacteroidota</taxon>
        <taxon>Bacteroidia</taxon>
        <taxon>Bacteroidales</taxon>
        <taxon>Prevotellaceae</taxon>
        <taxon>Leyella</taxon>
    </lineage>
</organism>
<evidence type="ECO:0000256" key="6">
    <source>
        <dbReference type="SAM" id="Phobius"/>
    </source>
</evidence>
<feature type="transmembrane region" description="Helical" evidence="6">
    <location>
        <begin position="453"/>
        <end position="472"/>
    </location>
</feature>
<feature type="transmembrane region" description="Helical" evidence="6">
    <location>
        <begin position="127"/>
        <end position="149"/>
    </location>
</feature>
<dbReference type="RefSeq" id="WP_022431007.1">
    <property type="nucleotide sequence ID" value="NZ_FR899310.1"/>
</dbReference>
<keyword evidence="4 6" id="KW-1133">Transmembrane helix</keyword>
<evidence type="ECO:0000313" key="7">
    <source>
        <dbReference type="EMBL" id="CDE34127.1"/>
    </source>
</evidence>
<dbReference type="Proteomes" id="UP000018072">
    <property type="component" value="Unassembled WGS sequence"/>
</dbReference>
<gene>
    <name evidence="7" type="ORF">BN741_01909</name>
</gene>
<keyword evidence="2" id="KW-1003">Cell membrane</keyword>
<comment type="caution">
    <text evidence="7">The sequence shown here is derived from an EMBL/GenBank/DDBJ whole genome shotgun (WGS) entry which is preliminary data.</text>
</comment>
<dbReference type="GO" id="GO:0005886">
    <property type="term" value="C:plasma membrane"/>
    <property type="evidence" value="ECO:0007669"/>
    <property type="project" value="UniProtKB-SubCell"/>
</dbReference>
<evidence type="ECO:0000256" key="5">
    <source>
        <dbReference type="ARBA" id="ARBA00023136"/>
    </source>
</evidence>